<protein>
    <submittedName>
        <fullName evidence="2">EAL domain-containing protein</fullName>
    </submittedName>
</protein>
<accession>A0ABU8HE45</accession>
<comment type="caution">
    <text evidence="2">The sequence shown here is derived from an EMBL/GenBank/DDBJ whole genome shotgun (WGS) entry which is preliminary data.</text>
</comment>
<reference evidence="2 3" key="1">
    <citation type="journal article" date="2018" name="J. Microbiol.">
        <title>Bacillus spongiae sp. nov., isolated from sponge of Jeju Island.</title>
        <authorList>
            <person name="Lee G.E."/>
            <person name="Im W.T."/>
            <person name="Park J.S."/>
        </authorList>
    </citation>
    <scope>NUCLEOTIDE SEQUENCE [LARGE SCALE GENOMIC DNA]</scope>
    <source>
        <strain evidence="2 3">135PIL107-10</strain>
    </source>
</reference>
<organism evidence="2 3">
    <name type="scientific">Bacillus spongiae</name>
    <dbReference type="NCBI Taxonomy" id="2683610"/>
    <lineage>
        <taxon>Bacteria</taxon>
        <taxon>Bacillati</taxon>
        <taxon>Bacillota</taxon>
        <taxon>Bacilli</taxon>
        <taxon>Bacillales</taxon>
        <taxon>Bacillaceae</taxon>
        <taxon>Bacillus</taxon>
    </lineage>
</organism>
<sequence>MDLAVDTEPHKWFTLNLENILIKREGATEILMMNVPIEKIVKERLFTHVFQPIHIVHTGEITGYESLIRCEYFSSPTALFQEADKKGLLFELDCASMLEAMRVYKFHYRNELIYPRLSVNILPSTLLNPSFKSFLEEAIVDVQFPMNRMVFEINEAEAIPHLETLNDSIHDLKSIGALVALDDLGKGQSSIRSVIELEPNIIKLDRYFGKDLSKHARKQHFLKSLVYFLARDHIVLEGIESEEDLECARKIGVHFGQGYYLGKPHSVEKCESFPLNFLP</sequence>
<evidence type="ECO:0000313" key="3">
    <source>
        <dbReference type="Proteomes" id="UP001312865"/>
    </source>
</evidence>
<dbReference type="PROSITE" id="PS50883">
    <property type="entry name" value="EAL"/>
    <property type="match status" value="1"/>
</dbReference>
<dbReference type="Proteomes" id="UP001312865">
    <property type="component" value="Unassembled WGS sequence"/>
</dbReference>
<dbReference type="InterPro" id="IPR050706">
    <property type="entry name" value="Cyclic-di-GMP_PDE-like"/>
</dbReference>
<dbReference type="EMBL" id="JBBAXC010000007">
    <property type="protein sequence ID" value="MEI5907537.1"/>
    <property type="molecule type" value="Genomic_DNA"/>
</dbReference>
<evidence type="ECO:0000259" key="1">
    <source>
        <dbReference type="PROSITE" id="PS50883"/>
    </source>
</evidence>
<dbReference type="Gene3D" id="3.20.20.450">
    <property type="entry name" value="EAL domain"/>
    <property type="match status" value="1"/>
</dbReference>
<evidence type="ECO:0000313" key="2">
    <source>
        <dbReference type="EMBL" id="MEI5907537.1"/>
    </source>
</evidence>
<dbReference type="RefSeq" id="WP_336586970.1">
    <property type="nucleotide sequence ID" value="NZ_JBBAXC010000007.1"/>
</dbReference>
<dbReference type="InterPro" id="IPR001633">
    <property type="entry name" value="EAL_dom"/>
</dbReference>
<keyword evidence="3" id="KW-1185">Reference proteome</keyword>
<feature type="domain" description="EAL" evidence="1">
    <location>
        <begin position="30"/>
        <end position="278"/>
    </location>
</feature>
<name>A0ABU8HE45_9BACI</name>
<dbReference type="InterPro" id="IPR035919">
    <property type="entry name" value="EAL_sf"/>
</dbReference>
<dbReference type="PANTHER" id="PTHR33121">
    <property type="entry name" value="CYCLIC DI-GMP PHOSPHODIESTERASE PDEF"/>
    <property type="match status" value="1"/>
</dbReference>
<dbReference type="SMART" id="SM00052">
    <property type="entry name" value="EAL"/>
    <property type="match status" value="1"/>
</dbReference>
<proteinExistence type="predicted"/>
<dbReference type="Pfam" id="PF00563">
    <property type="entry name" value="EAL"/>
    <property type="match status" value="1"/>
</dbReference>
<dbReference type="SUPFAM" id="SSF141868">
    <property type="entry name" value="EAL domain-like"/>
    <property type="match status" value="1"/>
</dbReference>
<dbReference type="CDD" id="cd01948">
    <property type="entry name" value="EAL"/>
    <property type="match status" value="1"/>
</dbReference>
<dbReference type="PANTHER" id="PTHR33121:SF76">
    <property type="entry name" value="SIGNALING PROTEIN"/>
    <property type="match status" value="1"/>
</dbReference>
<gene>
    <name evidence="2" type="ORF">WAK64_10750</name>
</gene>